<dbReference type="Proteomes" id="UP000215027">
    <property type="component" value="Chromosome I"/>
</dbReference>
<proteinExistence type="predicted"/>
<gene>
    <name evidence="1" type="ORF">CFX0092_A2682</name>
</gene>
<keyword evidence="2" id="KW-1185">Reference proteome</keyword>
<dbReference type="InterPro" id="IPR052922">
    <property type="entry name" value="Cytidylate_Kinase-2"/>
</dbReference>
<dbReference type="Gene3D" id="3.40.50.300">
    <property type="entry name" value="P-loop containing nucleotide triphosphate hydrolases"/>
    <property type="match status" value="1"/>
</dbReference>
<reference evidence="1" key="1">
    <citation type="submission" date="2016-01" db="EMBL/GenBank/DDBJ databases">
        <authorList>
            <person name="Mcilroy J.S."/>
            <person name="Karst M S."/>
            <person name="Albertsen M."/>
        </authorList>
    </citation>
    <scope>NUCLEOTIDE SEQUENCE</scope>
    <source>
        <strain evidence="1">Cfx-K</strain>
    </source>
</reference>
<evidence type="ECO:0000313" key="2">
    <source>
        <dbReference type="Proteomes" id="UP000215027"/>
    </source>
</evidence>
<dbReference type="GO" id="GO:0016301">
    <property type="term" value="F:kinase activity"/>
    <property type="evidence" value="ECO:0007669"/>
    <property type="project" value="UniProtKB-KW"/>
</dbReference>
<dbReference type="PANTHER" id="PTHR37816:SF1">
    <property type="entry name" value="TOXIN"/>
    <property type="match status" value="1"/>
</dbReference>
<dbReference type="PANTHER" id="PTHR37816">
    <property type="entry name" value="YALI0E33011P"/>
    <property type="match status" value="1"/>
</dbReference>
<dbReference type="AlphaFoldDB" id="A0A160T6V2"/>
<organism evidence="1 2">
    <name type="scientific">Candidatus Promineifilum breve</name>
    <dbReference type="NCBI Taxonomy" id="1806508"/>
    <lineage>
        <taxon>Bacteria</taxon>
        <taxon>Bacillati</taxon>
        <taxon>Chloroflexota</taxon>
        <taxon>Ardenticatenia</taxon>
        <taxon>Candidatus Promineifilales</taxon>
        <taxon>Candidatus Promineifilaceae</taxon>
        <taxon>Candidatus Promineifilum</taxon>
    </lineage>
</organism>
<dbReference type="InterPro" id="IPR027417">
    <property type="entry name" value="P-loop_NTPase"/>
</dbReference>
<sequence length="198" mass="22636">MAQVRCTFRSASHLMPNETMKRVVVVGSTGAGKSTLAEQLAAGLDGAFVDLDALNWGPNWTPAPLDVFRARAAAALTVERWAVAGNYRNLRDITWGRADTLVWLDYPLPLIMGRLLRRTVRRIVTQEELWGGNRETLRMQFTGRDSILLYAARTYARRRREITAELARPEHEHLTVWHFRRPAETAAWLADRLAEWRV</sequence>
<dbReference type="SUPFAM" id="SSF52540">
    <property type="entry name" value="P-loop containing nucleoside triphosphate hydrolases"/>
    <property type="match status" value="1"/>
</dbReference>
<dbReference type="KEGG" id="pbf:CFX0092_A2682"/>
<protein>
    <submittedName>
        <fullName evidence="1">Adenylate kinase-like kinase</fullName>
    </submittedName>
</protein>
<accession>A0A160T6V2</accession>
<name>A0A160T6V2_9CHLR</name>
<evidence type="ECO:0000313" key="1">
    <source>
        <dbReference type="EMBL" id="CUS04560.2"/>
    </source>
</evidence>
<dbReference type="EMBL" id="LN890655">
    <property type="protein sequence ID" value="CUS04560.2"/>
    <property type="molecule type" value="Genomic_DNA"/>
</dbReference>